<keyword evidence="3" id="KW-1185">Reference proteome</keyword>
<accession>A0A6A6P0I9</accession>
<organism evidence="2 3">
    <name type="scientific">Lineolata rhizophorae</name>
    <dbReference type="NCBI Taxonomy" id="578093"/>
    <lineage>
        <taxon>Eukaryota</taxon>
        <taxon>Fungi</taxon>
        <taxon>Dikarya</taxon>
        <taxon>Ascomycota</taxon>
        <taxon>Pezizomycotina</taxon>
        <taxon>Dothideomycetes</taxon>
        <taxon>Dothideomycetes incertae sedis</taxon>
        <taxon>Lineolatales</taxon>
        <taxon>Lineolataceae</taxon>
        <taxon>Lineolata</taxon>
    </lineage>
</organism>
<dbReference type="AlphaFoldDB" id="A0A6A6P0I9"/>
<evidence type="ECO:0000256" key="1">
    <source>
        <dbReference type="SAM" id="MobiDB-lite"/>
    </source>
</evidence>
<evidence type="ECO:0000313" key="2">
    <source>
        <dbReference type="EMBL" id="KAF2457328.1"/>
    </source>
</evidence>
<feature type="region of interest" description="Disordered" evidence="1">
    <location>
        <begin position="17"/>
        <end position="59"/>
    </location>
</feature>
<reference evidence="2" key="1">
    <citation type="journal article" date="2020" name="Stud. Mycol.">
        <title>101 Dothideomycetes genomes: a test case for predicting lifestyles and emergence of pathogens.</title>
        <authorList>
            <person name="Haridas S."/>
            <person name="Albert R."/>
            <person name="Binder M."/>
            <person name="Bloem J."/>
            <person name="Labutti K."/>
            <person name="Salamov A."/>
            <person name="Andreopoulos B."/>
            <person name="Baker S."/>
            <person name="Barry K."/>
            <person name="Bills G."/>
            <person name="Bluhm B."/>
            <person name="Cannon C."/>
            <person name="Castanera R."/>
            <person name="Culley D."/>
            <person name="Daum C."/>
            <person name="Ezra D."/>
            <person name="Gonzalez J."/>
            <person name="Henrissat B."/>
            <person name="Kuo A."/>
            <person name="Liang C."/>
            <person name="Lipzen A."/>
            <person name="Lutzoni F."/>
            <person name="Magnuson J."/>
            <person name="Mondo S."/>
            <person name="Nolan M."/>
            <person name="Ohm R."/>
            <person name="Pangilinan J."/>
            <person name="Park H.-J."/>
            <person name="Ramirez L."/>
            <person name="Alfaro M."/>
            <person name="Sun H."/>
            <person name="Tritt A."/>
            <person name="Yoshinaga Y."/>
            <person name="Zwiers L.-H."/>
            <person name="Turgeon B."/>
            <person name="Goodwin S."/>
            <person name="Spatafora J."/>
            <person name="Crous P."/>
            <person name="Grigoriev I."/>
        </authorList>
    </citation>
    <scope>NUCLEOTIDE SEQUENCE</scope>
    <source>
        <strain evidence="2">ATCC 16933</strain>
    </source>
</reference>
<dbReference type="EMBL" id="MU001681">
    <property type="protein sequence ID" value="KAF2457328.1"/>
    <property type="molecule type" value="Genomic_DNA"/>
</dbReference>
<protein>
    <submittedName>
        <fullName evidence="2">Uncharacterized protein</fullName>
    </submittedName>
</protein>
<feature type="region of interest" description="Disordered" evidence="1">
    <location>
        <begin position="140"/>
        <end position="181"/>
    </location>
</feature>
<evidence type="ECO:0000313" key="3">
    <source>
        <dbReference type="Proteomes" id="UP000799766"/>
    </source>
</evidence>
<dbReference type="Proteomes" id="UP000799766">
    <property type="component" value="Unassembled WGS sequence"/>
</dbReference>
<gene>
    <name evidence="2" type="ORF">BDY21DRAFT_345580</name>
</gene>
<sequence length="181" mass="19624">MAVFCCVLAGWGGERCEKSGAGDGPQSGESWHRAGTLLSRDPPTPTASERASAPFRGLERGERGGWRNACGLPLLLAAARRSTHGGMSQLEASKRIEASHALVSQAGGRSAPFFAFLVALLDTCACTYLVRQRVNVARNFPGRQPRQKRKQRQAETQVAGRKTKPSQNAQTQMRKPPPQRT</sequence>
<name>A0A6A6P0I9_9PEZI</name>
<proteinExistence type="predicted"/>